<keyword evidence="2" id="KW-1185">Reference proteome</keyword>
<accession>D8RT53</accession>
<proteinExistence type="predicted"/>
<reference evidence="1 2" key="1">
    <citation type="journal article" date="2011" name="Science">
        <title>The Selaginella genome identifies genetic changes associated with the evolution of vascular plants.</title>
        <authorList>
            <person name="Banks J.A."/>
            <person name="Nishiyama T."/>
            <person name="Hasebe M."/>
            <person name="Bowman J.L."/>
            <person name="Gribskov M."/>
            <person name="dePamphilis C."/>
            <person name="Albert V.A."/>
            <person name="Aono N."/>
            <person name="Aoyama T."/>
            <person name="Ambrose B.A."/>
            <person name="Ashton N.W."/>
            <person name="Axtell M.J."/>
            <person name="Barker E."/>
            <person name="Barker M.S."/>
            <person name="Bennetzen J.L."/>
            <person name="Bonawitz N.D."/>
            <person name="Chapple C."/>
            <person name="Cheng C."/>
            <person name="Correa L.G."/>
            <person name="Dacre M."/>
            <person name="DeBarry J."/>
            <person name="Dreyer I."/>
            <person name="Elias M."/>
            <person name="Engstrom E.M."/>
            <person name="Estelle M."/>
            <person name="Feng L."/>
            <person name="Finet C."/>
            <person name="Floyd S.K."/>
            <person name="Frommer W.B."/>
            <person name="Fujita T."/>
            <person name="Gramzow L."/>
            <person name="Gutensohn M."/>
            <person name="Harholt J."/>
            <person name="Hattori M."/>
            <person name="Heyl A."/>
            <person name="Hirai T."/>
            <person name="Hiwatashi Y."/>
            <person name="Ishikawa M."/>
            <person name="Iwata M."/>
            <person name="Karol K.G."/>
            <person name="Koehler B."/>
            <person name="Kolukisaoglu U."/>
            <person name="Kubo M."/>
            <person name="Kurata T."/>
            <person name="Lalonde S."/>
            <person name="Li K."/>
            <person name="Li Y."/>
            <person name="Litt A."/>
            <person name="Lyons E."/>
            <person name="Manning G."/>
            <person name="Maruyama T."/>
            <person name="Michael T.P."/>
            <person name="Mikami K."/>
            <person name="Miyazaki S."/>
            <person name="Morinaga S."/>
            <person name="Murata T."/>
            <person name="Mueller-Roeber B."/>
            <person name="Nelson D.R."/>
            <person name="Obara M."/>
            <person name="Oguri Y."/>
            <person name="Olmstead R.G."/>
            <person name="Onodera N."/>
            <person name="Petersen B.L."/>
            <person name="Pils B."/>
            <person name="Prigge M."/>
            <person name="Rensing S.A."/>
            <person name="Riano-Pachon D.M."/>
            <person name="Roberts A.W."/>
            <person name="Sato Y."/>
            <person name="Scheller H.V."/>
            <person name="Schulz B."/>
            <person name="Schulz C."/>
            <person name="Shakirov E.V."/>
            <person name="Shibagaki N."/>
            <person name="Shinohara N."/>
            <person name="Shippen D.E."/>
            <person name="Soerensen I."/>
            <person name="Sotooka R."/>
            <person name="Sugimoto N."/>
            <person name="Sugita M."/>
            <person name="Sumikawa N."/>
            <person name="Tanurdzic M."/>
            <person name="Theissen G."/>
            <person name="Ulvskov P."/>
            <person name="Wakazuki S."/>
            <person name="Weng J.K."/>
            <person name="Willats W.W."/>
            <person name="Wipf D."/>
            <person name="Wolf P.G."/>
            <person name="Yang L."/>
            <person name="Zimmer A.D."/>
            <person name="Zhu Q."/>
            <person name="Mitros T."/>
            <person name="Hellsten U."/>
            <person name="Loque D."/>
            <person name="Otillar R."/>
            <person name="Salamov A."/>
            <person name="Schmutz J."/>
            <person name="Shapiro H."/>
            <person name="Lindquist E."/>
            <person name="Lucas S."/>
            <person name="Rokhsar D."/>
            <person name="Grigoriev I.V."/>
        </authorList>
    </citation>
    <scope>NUCLEOTIDE SEQUENCE [LARGE SCALE GENOMIC DNA]</scope>
</reference>
<dbReference type="AlphaFoldDB" id="D8RT53"/>
<dbReference type="KEGG" id="smo:SELMODRAFT_414553"/>
<gene>
    <name evidence="1" type="ORF">SELMODRAFT_414553</name>
</gene>
<evidence type="ECO:0000313" key="1">
    <source>
        <dbReference type="EMBL" id="EFJ24623.1"/>
    </source>
</evidence>
<dbReference type="HOGENOM" id="CLU_1484434_0_0_1"/>
<name>D8RT53_SELML</name>
<dbReference type="EMBL" id="GL377589">
    <property type="protein sequence ID" value="EFJ24623.1"/>
    <property type="molecule type" value="Genomic_DNA"/>
</dbReference>
<organism evidence="2">
    <name type="scientific">Selaginella moellendorffii</name>
    <name type="common">Spikemoss</name>
    <dbReference type="NCBI Taxonomy" id="88036"/>
    <lineage>
        <taxon>Eukaryota</taxon>
        <taxon>Viridiplantae</taxon>
        <taxon>Streptophyta</taxon>
        <taxon>Embryophyta</taxon>
        <taxon>Tracheophyta</taxon>
        <taxon>Lycopodiopsida</taxon>
        <taxon>Selaginellales</taxon>
        <taxon>Selaginellaceae</taxon>
        <taxon>Selaginella</taxon>
    </lineage>
</organism>
<dbReference type="Gramene" id="EFJ24623">
    <property type="protein sequence ID" value="EFJ24623"/>
    <property type="gene ID" value="SELMODRAFT_414553"/>
</dbReference>
<sequence>MNEGRCGSQTASLSRRILYQAREKLQNTDSQFDSAESFGGGDSVVQPVKMTLHTLVLAAECMAARIARLMQAFAHDFELPEESVGPPKGQTSFCYTRCPYLSPEVEDLVSRFADRGPGKQHGREGGGVYQAKQEQTTKVVISLVGGEKECELLDSMRSLYGVEIELLASHPRKRLYFEEKVI</sequence>
<evidence type="ECO:0000313" key="2">
    <source>
        <dbReference type="Proteomes" id="UP000001514"/>
    </source>
</evidence>
<protein>
    <submittedName>
        <fullName evidence="1">Uncharacterized protein</fullName>
    </submittedName>
</protein>
<dbReference type="Proteomes" id="UP000001514">
    <property type="component" value="Unassembled WGS sequence"/>
</dbReference>
<dbReference type="InParanoid" id="D8RT53"/>